<dbReference type="AlphaFoldDB" id="A0A2W2BTU9"/>
<feature type="domain" description="KTSC" evidence="1">
    <location>
        <begin position="3"/>
        <end position="59"/>
    </location>
</feature>
<dbReference type="Proteomes" id="UP000248745">
    <property type="component" value="Unassembled WGS sequence"/>
</dbReference>
<dbReference type="Pfam" id="PF13619">
    <property type="entry name" value="KTSC"/>
    <property type="match status" value="1"/>
</dbReference>
<keyword evidence="3" id="KW-1185">Reference proteome</keyword>
<evidence type="ECO:0000259" key="1">
    <source>
        <dbReference type="Pfam" id="PF13619"/>
    </source>
</evidence>
<organism evidence="2 3">
    <name type="scientific">Taibaiella soli</name>
    <dbReference type="NCBI Taxonomy" id="1649169"/>
    <lineage>
        <taxon>Bacteria</taxon>
        <taxon>Pseudomonadati</taxon>
        <taxon>Bacteroidota</taxon>
        <taxon>Chitinophagia</taxon>
        <taxon>Chitinophagales</taxon>
        <taxon>Chitinophagaceae</taxon>
        <taxon>Taibaiella</taxon>
    </lineage>
</organism>
<comment type="caution">
    <text evidence="2">The sequence shown here is derived from an EMBL/GenBank/DDBJ whole genome shotgun (WGS) entry which is preliminary data.</text>
</comment>
<reference evidence="2 3" key="1">
    <citation type="submission" date="2018-06" db="EMBL/GenBank/DDBJ databases">
        <title>Mucibacter soli gen. nov., sp. nov., a new member of the family Chitinophagaceae producing mucin.</title>
        <authorList>
            <person name="Kim M.-K."/>
            <person name="Park S."/>
            <person name="Kim T.-S."/>
            <person name="Joung Y."/>
            <person name="Han J.-H."/>
            <person name="Kim S.B."/>
        </authorList>
    </citation>
    <scope>NUCLEOTIDE SEQUENCE [LARGE SCALE GENOMIC DNA]</scope>
    <source>
        <strain evidence="2 3">R1-15</strain>
    </source>
</reference>
<dbReference type="EMBL" id="QKTW01000026">
    <property type="protein sequence ID" value="PZF71233.1"/>
    <property type="molecule type" value="Genomic_DNA"/>
</dbReference>
<gene>
    <name evidence="2" type="ORF">DN068_19630</name>
</gene>
<name>A0A2W2BTU9_9BACT</name>
<dbReference type="InterPro" id="IPR025309">
    <property type="entry name" value="KTSC_dom"/>
</dbReference>
<accession>A0A2W2BTU9</accession>
<protein>
    <submittedName>
        <fullName evidence="2">KTSC domain-containing protein</fullName>
    </submittedName>
</protein>
<evidence type="ECO:0000313" key="2">
    <source>
        <dbReference type="EMBL" id="PZF71233.1"/>
    </source>
</evidence>
<evidence type="ECO:0000313" key="3">
    <source>
        <dbReference type="Proteomes" id="UP000248745"/>
    </source>
</evidence>
<dbReference type="OrthoDB" id="8450910at2"/>
<sequence length="65" mass="7504">MPSSVIARMEYDQAKEILRIIFLSGNIYEYLAVPQAEYDAMRAATSKGTYLNVHIKGKYRYRKVA</sequence>
<proteinExistence type="predicted"/>